<evidence type="ECO:0000256" key="3">
    <source>
        <dbReference type="ARBA" id="ARBA00022568"/>
    </source>
</evidence>
<evidence type="ECO:0000256" key="1">
    <source>
        <dbReference type="ARBA" id="ARBA00004127"/>
    </source>
</evidence>
<feature type="transmembrane region" description="Helical" evidence="9">
    <location>
        <begin position="50"/>
        <end position="69"/>
    </location>
</feature>
<evidence type="ECO:0000313" key="12">
    <source>
        <dbReference type="Proteomes" id="UP000235653"/>
    </source>
</evidence>
<evidence type="ECO:0000313" key="11">
    <source>
        <dbReference type="EMBL" id="PPD57674.1"/>
    </source>
</evidence>
<feature type="transmembrane region" description="Helical" evidence="9">
    <location>
        <begin position="291"/>
        <end position="310"/>
    </location>
</feature>
<keyword evidence="12" id="KW-1185">Reference proteome</keyword>
<evidence type="ECO:0000256" key="6">
    <source>
        <dbReference type="ARBA" id="ARBA00022989"/>
    </source>
</evidence>
<dbReference type="EMBL" id="JQAN02000011">
    <property type="protein sequence ID" value="PPD57674.1"/>
    <property type="molecule type" value="Genomic_DNA"/>
</dbReference>
<feature type="transmembrane region" description="Helical" evidence="9">
    <location>
        <begin position="26"/>
        <end position="44"/>
    </location>
</feature>
<evidence type="ECO:0000256" key="8">
    <source>
        <dbReference type="ARBA" id="ARBA00023136"/>
    </source>
</evidence>
<feature type="transmembrane region" description="Helical" evidence="9">
    <location>
        <begin position="248"/>
        <end position="270"/>
    </location>
</feature>
<feature type="transmembrane region" description="Helical" evidence="9">
    <location>
        <begin position="145"/>
        <end position="165"/>
    </location>
</feature>
<protein>
    <recommendedName>
        <fullName evidence="9">Ca(2+)/H(+) antiporter</fullName>
    </recommendedName>
</protein>
<dbReference type="GO" id="GO:0015369">
    <property type="term" value="F:calcium:proton antiporter activity"/>
    <property type="evidence" value="ECO:0007669"/>
    <property type="project" value="UniProtKB-UniRule"/>
</dbReference>
<evidence type="ECO:0000256" key="2">
    <source>
        <dbReference type="ARBA" id="ARBA00022448"/>
    </source>
</evidence>
<dbReference type="Gene3D" id="1.20.1420.30">
    <property type="entry name" value="NCX, central ion-binding region"/>
    <property type="match status" value="1"/>
</dbReference>
<feature type="transmembrane region" description="Helical" evidence="9">
    <location>
        <begin position="218"/>
        <end position="236"/>
    </location>
</feature>
<dbReference type="GO" id="GO:0006874">
    <property type="term" value="P:intracellular calcium ion homeostasis"/>
    <property type="evidence" value="ECO:0007669"/>
    <property type="project" value="TreeGrafter"/>
</dbReference>
<gene>
    <name evidence="11" type="primary">cax</name>
    <name evidence="11" type="ORF">JP09_007995</name>
</gene>
<keyword evidence="4 9" id="KW-0812">Transmembrane</keyword>
<comment type="caution">
    <text evidence="11">The sequence shown here is derived from an EMBL/GenBank/DDBJ whole genome shotgun (WGS) entry which is preliminary data.</text>
</comment>
<organism evidence="11 12">
    <name type="scientific">Dehalogenimonas etheniformans</name>
    <dbReference type="NCBI Taxonomy" id="1536648"/>
    <lineage>
        <taxon>Bacteria</taxon>
        <taxon>Bacillati</taxon>
        <taxon>Chloroflexota</taxon>
        <taxon>Dehalococcoidia</taxon>
        <taxon>Dehalococcoidales</taxon>
        <taxon>Dehalococcoidaceae</taxon>
        <taxon>Dehalogenimonas</taxon>
    </lineage>
</organism>
<feature type="transmembrane region" description="Helical" evidence="9">
    <location>
        <begin position="177"/>
        <end position="197"/>
    </location>
</feature>
<feature type="transmembrane region" description="Helical" evidence="9">
    <location>
        <begin position="81"/>
        <end position="100"/>
    </location>
</feature>
<keyword evidence="9" id="KW-0050">Antiport</keyword>
<dbReference type="InterPro" id="IPR044880">
    <property type="entry name" value="NCX_ion-bd_dom_sf"/>
</dbReference>
<evidence type="ECO:0000256" key="9">
    <source>
        <dbReference type="RuleBase" id="RU365028"/>
    </source>
</evidence>
<feature type="transmembrane region" description="Helical" evidence="9">
    <location>
        <begin position="112"/>
        <end position="133"/>
    </location>
</feature>
<dbReference type="GO" id="GO:0012505">
    <property type="term" value="C:endomembrane system"/>
    <property type="evidence" value="ECO:0007669"/>
    <property type="project" value="UniProtKB-SubCell"/>
</dbReference>
<evidence type="ECO:0000259" key="10">
    <source>
        <dbReference type="Pfam" id="PF01699"/>
    </source>
</evidence>
<dbReference type="Pfam" id="PF01699">
    <property type="entry name" value="Na_Ca_ex"/>
    <property type="match status" value="2"/>
</dbReference>
<reference evidence="11 12" key="1">
    <citation type="journal article" date="2017" name="ISME J.">
        <title>Grape pomace compost harbors organohalide-respiring Dehalogenimonas species with novel reductive dehalogenase genes.</title>
        <authorList>
            <person name="Yang Y."/>
            <person name="Higgins S.A."/>
            <person name="Yan J."/>
            <person name="Simsir B."/>
            <person name="Chourey K."/>
            <person name="Iyer R."/>
            <person name="Hettich R.L."/>
            <person name="Baldwin B."/>
            <person name="Ogles D.M."/>
            <person name="Loffler F.E."/>
        </authorList>
    </citation>
    <scope>NUCLEOTIDE SEQUENCE [LARGE SCALE GENOMIC DNA]</scope>
    <source>
        <strain evidence="11 12">GP</strain>
    </source>
</reference>
<dbReference type="InterPro" id="IPR004837">
    <property type="entry name" value="NaCa_Exmemb"/>
</dbReference>
<comment type="similarity">
    <text evidence="9">Belongs to the Ca(2+):cation antiporter (CaCA) (TC 2.A.19) family.</text>
</comment>
<dbReference type="Proteomes" id="UP000235653">
    <property type="component" value="Unassembled WGS sequence"/>
</dbReference>
<sequence length="369" mass="39691">MNNFFGVSFTHNFMSIRLGRIQLHRIDFLLLFVPLSLACYLLKLPAIVSFTSAAAAVVAISHLMVEATGIISQRVSSTISALINATFGNAIEFMIAIFALRAGLETMVKASITGSIILNVLFLIGLSMVAGGMKYKEQRFNKDSAGLSSTMLIIIVVGLAMPSMYSILVGKPAQDMSIAVSVILGVIYLLSLFYTLVTHKHLFIVKREAPPSGSYRPWPFRVAVAILLISAIAAGFESSLIVDSITPLIDTLGITQTFAGLVLIALLTNIPEQISAARFARLNNMTLSLEIGMSSALQIALFVVPVLVLLSSTLTGSTMDLVLSPFELISLVMTAMIANYISADGICHWLEGAQLLAVYALIATAFFFI</sequence>
<keyword evidence="2 9" id="KW-0813">Transport</keyword>
<feature type="domain" description="Sodium/calcium exchanger membrane region" evidence="10">
    <location>
        <begin position="223"/>
        <end position="367"/>
    </location>
</feature>
<keyword evidence="5 9" id="KW-0106">Calcium</keyword>
<evidence type="ECO:0000256" key="7">
    <source>
        <dbReference type="ARBA" id="ARBA00023065"/>
    </source>
</evidence>
<evidence type="ECO:0000256" key="5">
    <source>
        <dbReference type="ARBA" id="ARBA00022837"/>
    </source>
</evidence>
<comment type="function">
    <text evidence="9">Ca(+)/H(+) antiporter that extrudes calcium in exchange for external protons.</text>
</comment>
<accession>A0A2P5P5V5</accession>
<keyword evidence="8 9" id="KW-0472">Membrane</keyword>
<keyword evidence="6 9" id="KW-1133">Transmembrane helix</keyword>
<feature type="domain" description="Sodium/calcium exchanger membrane region" evidence="10">
    <location>
        <begin position="47"/>
        <end position="196"/>
    </location>
</feature>
<dbReference type="InterPro" id="IPR004798">
    <property type="entry name" value="CAX-like"/>
</dbReference>
<feature type="transmembrane region" description="Helical" evidence="9">
    <location>
        <begin position="349"/>
        <end position="368"/>
    </location>
</feature>
<proteinExistence type="inferred from homology"/>
<dbReference type="PANTHER" id="PTHR31503">
    <property type="entry name" value="VACUOLAR CALCIUM ION TRANSPORTER"/>
    <property type="match status" value="1"/>
</dbReference>
<keyword evidence="7 9" id="KW-0406">Ion transport</keyword>
<dbReference type="OrthoDB" id="9776105at2"/>
<dbReference type="PANTHER" id="PTHR31503:SF22">
    <property type="entry name" value="VACUOLAR CALCIUM ION TRANSPORTER"/>
    <property type="match status" value="1"/>
</dbReference>
<keyword evidence="3 9" id="KW-0109">Calcium transport</keyword>
<dbReference type="GO" id="GO:0016020">
    <property type="term" value="C:membrane"/>
    <property type="evidence" value="ECO:0007669"/>
    <property type="project" value="InterPro"/>
</dbReference>
<dbReference type="InterPro" id="IPR004713">
    <property type="entry name" value="CaH_exchang"/>
</dbReference>
<evidence type="ECO:0000256" key="4">
    <source>
        <dbReference type="ARBA" id="ARBA00022692"/>
    </source>
</evidence>
<comment type="subcellular location">
    <subcellularLocation>
        <location evidence="1">Endomembrane system</location>
        <topology evidence="1">Multi-pass membrane protein</topology>
    </subcellularLocation>
</comment>
<name>A0A2P5P5V5_9CHLR</name>
<dbReference type="NCBIfam" id="TIGR00378">
    <property type="entry name" value="cax"/>
    <property type="match status" value="1"/>
</dbReference>
<feature type="transmembrane region" description="Helical" evidence="9">
    <location>
        <begin position="322"/>
        <end position="342"/>
    </location>
</feature>
<dbReference type="AlphaFoldDB" id="A0A2P5P5V5"/>